<reference evidence="3" key="1">
    <citation type="journal article" date="2017" name="Nat. Commun.">
        <title>The asparagus genome sheds light on the origin and evolution of a young Y chromosome.</title>
        <authorList>
            <person name="Harkess A."/>
            <person name="Zhou J."/>
            <person name="Xu C."/>
            <person name="Bowers J.E."/>
            <person name="Van der Hulst R."/>
            <person name="Ayyampalayam S."/>
            <person name="Mercati F."/>
            <person name="Riccardi P."/>
            <person name="McKain M.R."/>
            <person name="Kakrana A."/>
            <person name="Tang H."/>
            <person name="Ray J."/>
            <person name="Groenendijk J."/>
            <person name="Arikit S."/>
            <person name="Mathioni S.M."/>
            <person name="Nakano M."/>
            <person name="Shan H."/>
            <person name="Telgmann-Rauber A."/>
            <person name="Kanno A."/>
            <person name="Yue Z."/>
            <person name="Chen H."/>
            <person name="Li W."/>
            <person name="Chen Y."/>
            <person name="Xu X."/>
            <person name="Zhang Y."/>
            <person name="Luo S."/>
            <person name="Chen H."/>
            <person name="Gao J."/>
            <person name="Mao Z."/>
            <person name="Pires J.C."/>
            <person name="Luo M."/>
            <person name="Kudrna D."/>
            <person name="Wing R.A."/>
            <person name="Meyers B.C."/>
            <person name="Yi K."/>
            <person name="Kong H."/>
            <person name="Lavrijsen P."/>
            <person name="Sunseri F."/>
            <person name="Falavigna A."/>
            <person name="Ye Y."/>
            <person name="Leebens-Mack J.H."/>
            <person name="Chen G."/>
        </authorList>
    </citation>
    <scope>NUCLEOTIDE SEQUENCE [LARGE SCALE GENOMIC DNA]</scope>
    <source>
        <strain evidence="3">cv. DH0086</strain>
    </source>
</reference>
<sequence>MLGEEGEVVGEMDGEEHRVGVGENEEEVKLVESVRSMMMGGKGRLVGGMDVCDDGVWFVRGVEGALDCIVFLLLLKDE</sequence>
<dbReference type="Proteomes" id="UP000243459">
    <property type="component" value="Chromosome 1"/>
</dbReference>
<protein>
    <submittedName>
        <fullName evidence="2">Uncharacterized protein</fullName>
    </submittedName>
</protein>
<evidence type="ECO:0000256" key="1">
    <source>
        <dbReference type="SAM" id="MobiDB-lite"/>
    </source>
</evidence>
<keyword evidence="3" id="KW-1185">Reference proteome</keyword>
<proteinExistence type="predicted"/>
<feature type="region of interest" description="Disordered" evidence="1">
    <location>
        <begin position="1"/>
        <end position="22"/>
    </location>
</feature>
<feature type="compositionally biased region" description="Acidic residues" evidence="1">
    <location>
        <begin position="1"/>
        <end position="14"/>
    </location>
</feature>
<evidence type="ECO:0000313" key="2">
    <source>
        <dbReference type="EMBL" id="ONK81377.1"/>
    </source>
</evidence>
<organism evidence="2 3">
    <name type="scientific">Asparagus officinalis</name>
    <name type="common">Garden asparagus</name>
    <dbReference type="NCBI Taxonomy" id="4686"/>
    <lineage>
        <taxon>Eukaryota</taxon>
        <taxon>Viridiplantae</taxon>
        <taxon>Streptophyta</taxon>
        <taxon>Embryophyta</taxon>
        <taxon>Tracheophyta</taxon>
        <taxon>Spermatophyta</taxon>
        <taxon>Magnoliopsida</taxon>
        <taxon>Liliopsida</taxon>
        <taxon>Asparagales</taxon>
        <taxon>Asparagaceae</taxon>
        <taxon>Asparagoideae</taxon>
        <taxon>Asparagus</taxon>
    </lineage>
</organism>
<dbReference type="Gramene" id="ONK81377">
    <property type="protein sequence ID" value="ONK81377"/>
    <property type="gene ID" value="A4U43_C01F28390"/>
</dbReference>
<gene>
    <name evidence="2" type="ORF">A4U43_C01F28390</name>
</gene>
<accession>A0A5P1FVA5</accession>
<name>A0A5P1FVA5_ASPOF</name>
<dbReference type="AlphaFoldDB" id="A0A5P1FVA5"/>
<dbReference type="EMBL" id="CM007381">
    <property type="protein sequence ID" value="ONK81377.1"/>
    <property type="molecule type" value="Genomic_DNA"/>
</dbReference>
<evidence type="ECO:0000313" key="3">
    <source>
        <dbReference type="Proteomes" id="UP000243459"/>
    </source>
</evidence>